<keyword evidence="2" id="KW-1185">Reference proteome</keyword>
<evidence type="ECO:0000313" key="1">
    <source>
        <dbReference type="EMBL" id="CAD8068976.1"/>
    </source>
</evidence>
<proteinExistence type="predicted"/>
<gene>
    <name evidence="1" type="ORF">PSON_ATCC_30995.1.T0250017</name>
</gene>
<accession>A0A8S1LVZ3</accession>
<reference evidence="1" key="1">
    <citation type="submission" date="2021-01" db="EMBL/GenBank/DDBJ databases">
        <authorList>
            <consortium name="Genoscope - CEA"/>
            <person name="William W."/>
        </authorList>
    </citation>
    <scope>NUCLEOTIDE SEQUENCE</scope>
</reference>
<organism evidence="1 2">
    <name type="scientific">Paramecium sonneborni</name>
    <dbReference type="NCBI Taxonomy" id="65129"/>
    <lineage>
        <taxon>Eukaryota</taxon>
        <taxon>Sar</taxon>
        <taxon>Alveolata</taxon>
        <taxon>Ciliophora</taxon>
        <taxon>Intramacronucleata</taxon>
        <taxon>Oligohymenophorea</taxon>
        <taxon>Peniculida</taxon>
        <taxon>Parameciidae</taxon>
        <taxon>Paramecium</taxon>
    </lineage>
</organism>
<name>A0A8S1LVZ3_9CILI</name>
<dbReference type="AlphaFoldDB" id="A0A8S1LVZ3"/>
<dbReference type="EMBL" id="CAJJDN010000025">
    <property type="protein sequence ID" value="CAD8068976.1"/>
    <property type="molecule type" value="Genomic_DNA"/>
</dbReference>
<comment type="caution">
    <text evidence="1">The sequence shown here is derived from an EMBL/GenBank/DDBJ whole genome shotgun (WGS) entry which is preliminary data.</text>
</comment>
<dbReference type="Proteomes" id="UP000692954">
    <property type="component" value="Unassembled WGS sequence"/>
</dbReference>
<protein>
    <submittedName>
        <fullName evidence="1">Uncharacterized protein</fullName>
    </submittedName>
</protein>
<evidence type="ECO:0000313" key="2">
    <source>
        <dbReference type="Proteomes" id="UP000692954"/>
    </source>
</evidence>
<sequence length="47" mass="5725">MMMKLILLVNLYNFQFSKDILETTQHYFILEVNHQLQQDHIGLQLYV</sequence>